<dbReference type="GO" id="GO:0003677">
    <property type="term" value="F:DNA binding"/>
    <property type="evidence" value="ECO:0007669"/>
    <property type="project" value="InterPro"/>
</dbReference>
<dbReference type="PROSITE" id="PS50812">
    <property type="entry name" value="PWWP"/>
    <property type="match status" value="1"/>
</dbReference>
<dbReference type="EMBL" id="NHOQ01002926">
    <property type="protein sequence ID" value="PWA13793.1"/>
    <property type="molecule type" value="Genomic_DNA"/>
</dbReference>
<evidence type="ECO:0008006" key="6">
    <source>
        <dbReference type="Google" id="ProtNLM"/>
    </source>
</evidence>
<gene>
    <name evidence="4" type="ORF">CCH79_00016918</name>
</gene>
<feature type="region of interest" description="Disordered" evidence="1">
    <location>
        <begin position="1227"/>
        <end position="1291"/>
    </location>
</feature>
<feature type="compositionally biased region" description="Pro residues" evidence="1">
    <location>
        <begin position="344"/>
        <end position="356"/>
    </location>
</feature>
<dbReference type="Proteomes" id="UP000250572">
    <property type="component" value="Unassembled WGS sequence"/>
</dbReference>
<dbReference type="STRING" id="33528.ENSGAFP00000030344"/>
<organism evidence="4 5">
    <name type="scientific">Gambusia affinis</name>
    <name type="common">Western mosquitofish</name>
    <name type="synonym">Heterandria affinis</name>
    <dbReference type="NCBI Taxonomy" id="33528"/>
    <lineage>
        <taxon>Eukaryota</taxon>
        <taxon>Metazoa</taxon>
        <taxon>Chordata</taxon>
        <taxon>Craniata</taxon>
        <taxon>Vertebrata</taxon>
        <taxon>Euteleostomi</taxon>
        <taxon>Actinopterygii</taxon>
        <taxon>Neopterygii</taxon>
        <taxon>Teleostei</taxon>
        <taxon>Neoteleostei</taxon>
        <taxon>Acanthomorphata</taxon>
        <taxon>Ovalentaria</taxon>
        <taxon>Atherinomorphae</taxon>
        <taxon>Cyprinodontiformes</taxon>
        <taxon>Poeciliidae</taxon>
        <taxon>Poeciliinae</taxon>
        <taxon>Gambusia</taxon>
    </lineage>
</organism>
<dbReference type="Gene3D" id="2.30.30.140">
    <property type="match status" value="1"/>
</dbReference>
<evidence type="ECO:0000256" key="1">
    <source>
        <dbReference type="SAM" id="MobiDB-lite"/>
    </source>
</evidence>
<evidence type="ECO:0000259" key="3">
    <source>
        <dbReference type="PROSITE" id="PS50982"/>
    </source>
</evidence>
<dbReference type="GO" id="GO:0003682">
    <property type="term" value="F:chromatin binding"/>
    <property type="evidence" value="ECO:0007669"/>
    <property type="project" value="TreeGrafter"/>
</dbReference>
<feature type="compositionally biased region" description="Polar residues" evidence="1">
    <location>
        <begin position="223"/>
        <end position="244"/>
    </location>
</feature>
<protein>
    <recommendedName>
        <fullName evidence="6">MBD domain-containing protein</fullName>
    </recommendedName>
</protein>
<evidence type="ECO:0000313" key="5">
    <source>
        <dbReference type="Proteomes" id="UP000250572"/>
    </source>
</evidence>
<dbReference type="SUPFAM" id="SSF54171">
    <property type="entry name" value="DNA-binding domain"/>
    <property type="match status" value="1"/>
</dbReference>
<dbReference type="PROSITE" id="PS50982">
    <property type="entry name" value="MBD"/>
    <property type="match status" value="1"/>
</dbReference>
<feature type="compositionally biased region" description="Pro residues" evidence="1">
    <location>
        <begin position="382"/>
        <end position="394"/>
    </location>
</feature>
<feature type="compositionally biased region" description="Polar residues" evidence="1">
    <location>
        <begin position="656"/>
        <end position="677"/>
    </location>
</feature>
<dbReference type="GO" id="GO:0010369">
    <property type="term" value="C:chromocenter"/>
    <property type="evidence" value="ECO:0007669"/>
    <property type="project" value="TreeGrafter"/>
</dbReference>
<name>A0A315V4G0_GAMAF</name>
<feature type="region of interest" description="Disordered" evidence="1">
    <location>
        <begin position="1146"/>
        <end position="1170"/>
    </location>
</feature>
<proteinExistence type="predicted"/>
<comment type="caution">
    <text evidence="4">The sequence shown here is derived from an EMBL/GenBank/DDBJ whole genome shotgun (WGS) entry which is preliminary data.</text>
</comment>
<feature type="compositionally biased region" description="Low complexity" evidence="1">
    <location>
        <begin position="443"/>
        <end position="457"/>
    </location>
</feature>
<accession>A0A315V4G0</accession>
<feature type="compositionally biased region" description="Polar residues" evidence="1">
    <location>
        <begin position="702"/>
        <end position="715"/>
    </location>
</feature>
<feature type="domain" description="PWWP" evidence="2">
    <location>
        <begin position="1302"/>
        <end position="1340"/>
    </location>
</feature>
<keyword evidence="5" id="KW-1185">Reference proteome</keyword>
<dbReference type="InterPro" id="IPR000313">
    <property type="entry name" value="PWWP_dom"/>
</dbReference>
<feature type="region of interest" description="Disordered" evidence="1">
    <location>
        <begin position="1068"/>
        <end position="1133"/>
    </location>
</feature>
<evidence type="ECO:0000313" key="4">
    <source>
        <dbReference type="EMBL" id="PWA13793.1"/>
    </source>
</evidence>
<feature type="compositionally biased region" description="Polar residues" evidence="1">
    <location>
        <begin position="298"/>
        <end position="310"/>
    </location>
</feature>
<dbReference type="GO" id="GO:0005634">
    <property type="term" value="C:nucleus"/>
    <property type="evidence" value="ECO:0007669"/>
    <property type="project" value="TreeGrafter"/>
</dbReference>
<feature type="region of interest" description="Disordered" evidence="1">
    <location>
        <begin position="173"/>
        <end position="316"/>
    </location>
</feature>
<reference evidence="4 5" key="1">
    <citation type="journal article" date="2018" name="G3 (Bethesda)">
        <title>A High-Quality Reference Genome for the Invasive Mosquitofish Gambusia affinis Using a Chicago Library.</title>
        <authorList>
            <person name="Hoffberg S.L."/>
            <person name="Troendle N.J."/>
            <person name="Glenn T.C."/>
            <person name="Mahmud O."/>
            <person name="Louha S."/>
            <person name="Chalopin D."/>
            <person name="Bennetzen J.L."/>
            <person name="Mauricio R."/>
        </authorList>
    </citation>
    <scope>NUCLEOTIDE SEQUENCE [LARGE SCALE GENOMIC DNA]</scope>
    <source>
        <strain evidence="4">NE01/NJP1002.9</strain>
        <tissue evidence="4">Muscle</tissue>
    </source>
</reference>
<dbReference type="SUPFAM" id="SSF63748">
    <property type="entry name" value="Tudor/PWWP/MBT"/>
    <property type="match status" value="1"/>
</dbReference>
<feature type="region of interest" description="Disordered" evidence="1">
    <location>
        <begin position="425"/>
        <end position="583"/>
    </location>
</feature>
<evidence type="ECO:0000259" key="2">
    <source>
        <dbReference type="PROSITE" id="PS50812"/>
    </source>
</evidence>
<dbReference type="InterPro" id="IPR016177">
    <property type="entry name" value="DNA-bd_dom_sf"/>
</dbReference>
<feature type="region of interest" description="Disordered" evidence="1">
    <location>
        <begin position="642"/>
        <end position="715"/>
    </location>
</feature>
<dbReference type="SMART" id="SM00391">
    <property type="entry name" value="MBD"/>
    <property type="match status" value="1"/>
</dbReference>
<feature type="region of interest" description="Disordered" evidence="1">
    <location>
        <begin position="328"/>
        <end position="398"/>
    </location>
</feature>
<feature type="compositionally biased region" description="Low complexity" evidence="1">
    <location>
        <begin position="477"/>
        <end position="486"/>
    </location>
</feature>
<dbReference type="PANTHER" id="PTHR16112:SF18">
    <property type="entry name" value="METHYL-CPG-BINDING DOMAIN PROTEIN 5"/>
    <property type="match status" value="1"/>
</dbReference>
<sequence>MNGGKDCEAGDERQAVPVQVPIGWQRKAEHGGGVVYVSPSGSLLSSLEQVKTYLLTDGTCKCGLECPLILHKVFNFDPGAAVKQRTAEDVKADEDVTKLCIHKRKLLAVATLHKSMETHPPLALTSPGGGTSSAVAVHSTTQRAIRTKAHDGLPNAVGPECKNPFKMIMAAGQQQQQRLFPPQEAGGAPQPELYSGYPRAQRLPSGDPGTKSPYRVGYGGMLSPSSSSAKLYGDGSQSPSTDTLGSPEGFQRTNPCGFPGAGSPGSASIHGNPRTPLSPPRIMLHGSPAGQPSCAMTGRTSTPLSPTATAKSPVMNMNMPRGNFPPGMDLPRAAFHHKSQPPLHSVPPPPSIPPPCALQKRQLTSEKDPLGILDPIPSKPLGQPPNHAPNPPNFQPNIHSQVQMMNVNIPPPAIVPLPSNLPLPTVKPGPVGHGGNVQRTQQSGPSSSMSPSPVTSPVHMGGPVLGRIEASPHRSRSSSTSSEHGSFAMPSGHQAPCATMKVPPRSPRSAMGSPRPAMPSSPSTNKTDPLHQYKDSQLLPGMGNPVGTHQHSNSMYSPTSSSSSSSLATSSTSQKGHPGLLGMPLNQILNQQNAASFPASSLLSAAAKAQLANQNKLGPAGNSTPGMAAGGAVGMPATGAAGGGNGGGVGPRSMEGHSTLNPMLPPNSTMLLNTPEGQSGRAALRDKLMAQQRDPARKRKQSSGSAGNHDSGNTMVFNMLNKQGMGGPHMQGPSATEQLRKVGRMGNLHPNASMAQLLQSMSCHSSHNMAGNSHRPGLSSGSHGAAPLHYNDNAGMQQNLLVQQRLRPPGDSIQHCQNLDPSGGHLVPRPGQYPDMMAQMQAQSMNTCGPLGPGGGPIAPDGMPLVRPNTNPPPLSHPGPHPSQLHSMRRTNIVLHGGGDGGCNQTVSDAGIGMATLQPHVNAGGAPMYQQQVHQRMSQVSSHPAYQGQQHFSDNQHYKDGGSNGGSMACLYPNYQGMLPHPQFVEEQQSEGLPAGSERGGAGGPEVVDAIYRAVVDAASKGMHVTITTTVSGTTQASPVPALSAMSAFTANVGEPVNLPQAVSAVLHGHQDGDRPRQARSGRGQKNMDAGKSTPDGPEPNDYFRSPGRGTPRGQWDGEAPHGGGFEAQGNNAWGGEEFLECSTQVRSSPLMERPASLAPAPPCPAEGSNDHGLALPHDKTFFDRFNNCNRTPANYKERLEQTVERCAHINGATPHFNARAYGEVLGPPRQELTGDDQSPGSSTSLEGPLATPKDYSHYNGHFNGMAPSPSDTKSLSSEEDLRQPDSPSSELLHYRSRTFNMGELVWGQLKGFPPWPAKLAGDEQVHCAAMQLREQAKVEPEKLKTLTHDLEALDRAAKRGLKPKLNNPLQVALHEAMSELDKIHARRGSLRERAPVSSAVQDDAVLVADAPLTPPALPPPPLPLCRFLLLLRESGRLQSSRSCPHTELRAPHRDAALRLVPPGHGADKETRRC</sequence>
<feature type="compositionally biased region" description="Low complexity" evidence="1">
    <location>
        <begin position="552"/>
        <end position="573"/>
    </location>
</feature>
<feature type="compositionally biased region" description="Polar residues" evidence="1">
    <location>
        <begin position="1236"/>
        <end position="1246"/>
    </location>
</feature>
<feature type="domain" description="MBD" evidence="3">
    <location>
        <begin position="10"/>
        <end position="81"/>
    </location>
</feature>
<dbReference type="PANTHER" id="PTHR16112">
    <property type="entry name" value="METHYL-CPG BINDING PROTEIN, DROSOPHILA"/>
    <property type="match status" value="1"/>
</dbReference>
<dbReference type="InterPro" id="IPR001739">
    <property type="entry name" value="Methyl_CpG_DNA-bd"/>
</dbReference>
<feature type="region of interest" description="Disordered" evidence="1">
    <location>
        <begin position="765"/>
        <end position="785"/>
    </location>
</feature>